<accession>A0AAV7NBX4</accession>
<sequence length="153" mass="16589">MLLGSCRPHYLQCSSSTSPVVGSTAPRLAVQRSHDPLTHLGRLLTFTAGWVFLVEPTVAPPCHPRTPPILVTLTGYGAITAVLVASAGPIQKVALVTFWRAGARLKLSRRERGKKRARAPKSDVHTREETSGCQEHWSAMTQPSVVTRGLCVE</sequence>
<feature type="compositionally biased region" description="Basic residues" evidence="1">
    <location>
        <begin position="109"/>
        <end position="119"/>
    </location>
</feature>
<evidence type="ECO:0000313" key="3">
    <source>
        <dbReference type="Proteomes" id="UP001066276"/>
    </source>
</evidence>
<evidence type="ECO:0000313" key="2">
    <source>
        <dbReference type="EMBL" id="KAJ1113006.1"/>
    </source>
</evidence>
<dbReference type="EMBL" id="JANPWB010000012">
    <property type="protein sequence ID" value="KAJ1113006.1"/>
    <property type="molecule type" value="Genomic_DNA"/>
</dbReference>
<evidence type="ECO:0000256" key="1">
    <source>
        <dbReference type="SAM" id="MobiDB-lite"/>
    </source>
</evidence>
<organism evidence="2 3">
    <name type="scientific">Pleurodeles waltl</name>
    <name type="common">Iberian ribbed newt</name>
    <dbReference type="NCBI Taxonomy" id="8319"/>
    <lineage>
        <taxon>Eukaryota</taxon>
        <taxon>Metazoa</taxon>
        <taxon>Chordata</taxon>
        <taxon>Craniata</taxon>
        <taxon>Vertebrata</taxon>
        <taxon>Euteleostomi</taxon>
        <taxon>Amphibia</taxon>
        <taxon>Batrachia</taxon>
        <taxon>Caudata</taxon>
        <taxon>Salamandroidea</taxon>
        <taxon>Salamandridae</taxon>
        <taxon>Pleurodelinae</taxon>
        <taxon>Pleurodeles</taxon>
    </lineage>
</organism>
<proteinExistence type="predicted"/>
<dbReference type="AlphaFoldDB" id="A0AAV7NBX4"/>
<protein>
    <submittedName>
        <fullName evidence="2">Uncharacterized protein</fullName>
    </submittedName>
</protein>
<keyword evidence="3" id="KW-1185">Reference proteome</keyword>
<reference evidence="2" key="1">
    <citation type="journal article" date="2022" name="bioRxiv">
        <title>Sequencing and chromosome-scale assembly of the giantPleurodeles waltlgenome.</title>
        <authorList>
            <person name="Brown T."/>
            <person name="Elewa A."/>
            <person name="Iarovenko S."/>
            <person name="Subramanian E."/>
            <person name="Araus A.J."/>
            <person name="Petzold A."/>
            <person name="Susuki M."/>
            <person name="Suzuki K.-i.T."/>
            <person name="Hayashi T."/>
            <person name="Toyoda A."/>
            <person name="Oliveira C."/>
            <person name="Osipova E."/>
            <person name="Leigh N.D."/>
            <person name="Simon A."/>
            <person name="Yun M.H."/>
        </authorList>
    </citation>
    <scope>NUCLEOTIDE SEQUENCE</scope>
    <source>
        <strain evidence="2">20211129_DDA</strain>
        <tissue evidence="2">Liver</tissue>
    </source>
</reference>
<dbReference type="Proteomes" id="UP001066276">
    <property type="component" value="Chromosome 8"/>
</dbReference>
<feature type="compositionally biased region" description="Basic and acidic residues" evidence="1">
    <location>
        <begin position="120"/>
        <end position="130"/>
    </location>
</feature>
<comment type="caution">
    <text evidence="2">The sequence shown here is derived from an EMBL/GenBank/DDBJ whole genome shotgun (WGS) entry which is preliminary data.</text>
</comment>
<gene>
    <name evidence="2" type="ORF">NDU88_001266</name>
</gene>
<name>A0AAV7NBX4_PLEWA</name>
<feature type="region of interest" description="Disordered" evidence="1">
    <location>
        <begin position="109"/>
        <end position="138"/>
    </location>
</feature>